<dbReference type="AlphaFoldDB" id="A0A0S2K1K9"/>
<evidence type="ECO:0000313" key="6">
    <source>
        <dbReference type="Proteomes" id="UP000061457"/>
    </source>
</evidence>
<protein>
    <submittedName>
        <fullName evidence="5">Putative transcriptional regulator</fullName>
    </submittedName>
</protein>
<dbReference type="InterPro" id="IPR036390">
    <property type="entry name" value="WH_DNA-bd_sf"/>
</dbReference>
<dbReference type="Pfam" id="PF01638">
    <property type="entry name" value="HxlR"/>
    <property type="match status" value="1"/>
</dbReference>
<dbReference type="Gene3D" id="1.10.10.10">
    <property type="entry name" value="Winged helix-like DNA-binding domain superfamily/Winged helix DNA-binding domain"/>
    <property type="match status" value="1"/>
</dbReference>
<gene>
    <name evidence="5" type="ORF">PP2015_1447</name>
</gene>
<dbReference type="PANTHER" id="PTHR33204:SF18">
    <property type="entry name" value="TRANSCRIPTIONAL REGULATORY PROTEIN"/>
    <property type="match status" value="1"/>
</dbReference>
<keyword evidence="6" id="KW-1185">Reference proteome</keyword>
<evidence type="ECO:0000256" key="2">
    <source>
        <dbReference type="ARBA" id="ARBA00023125"/>
    </source>
</evidence>
<dbReference type="PANTHER" id="PTHR33204">
    <property type="entry name" value="TRANSCRIPTIONAL REGULATOR, MARR FAMILY"/>
    <property type="match status" value="1"/>
</dbReference>
<evidence type="ECO:0000256" key="3">
    <source>
        <dbReference type="ARBA" id="ARBA00023163"/>
    </source>
</evidence>
<dbReference type="PATRIC" id="fig|161398.10.peg.1471"/>
<dbReference type="InterPro" id="IPR036388">
    <property type="entry name" value="WH-like_DNA-bd_sf"/>
</dbReference>
<organism evidence="5 6">
    <name type="scientific">Pseudoalteromonas phenolica</name>
    <dbReference type="NCBI Taxonomy" id="161398"/>
    <lineage>
        <taxon>Bacteria</taxon>
        <taxon>Pseudomonadati</taxon>
        <taxon>Pseudomonadota</taxon>
        <taxon>Gammaproteobacteria</taxon>
        <taxon>Alteromonadales</taxon>
        <taxon>Pseudoalteromonadaceae</taxon>
        <taxon>Pseudoalteromonas</taxon>
    </lineage>
</organism>
<reference evidence="5 6" key="1">
    <citation type="submission" date="2015-11" db="EMBL/GenBank/DDBJ databases">
        <authorList>
            <person name="Zhang Y."/>
            <person name="Guo Z."/>
        </authorList>
    </citation>
    <scope>NUCLEOTIDE SEQUENCE [LARGE SCALE GENOMIC DNA]</scope>
    <source>
        <strain evidence="5 6">KCTC 12086</strain>
    </source>
</reference>
<sequence length="154" mass="17963">MQVNLFACKVQVKLQCNLEMRKKLMKRSDCPISKVLDLVGDKWSLLILRDMLFFGKETYSDLQNSDEKMATNILSTRLEKLEQEGLISKRASEQDKRKKLYKLTEKGIDMLPILLDMIVWSAKYAPDTEIPEGLVKKLKQDRESVIKHFSIRIE</sequence>
<dbReference type="PROSITE" id="PS51118">
    <property type="entry name" value="HTH_HXLR"/>
    <property type="match status" value="1"/>
</dbReference>
<dbReference type="Proteomes" id="UP000061457">
    <property type="component" value="Chromosome I"/>
</dbReference>
<name>A0A0S2K1K9_9GAMM</name>
<dbReference type="STRING" id="161398.PP2015_1447"/>
<accession>A0A0S2K1K9</accession>
<dbReference type="GO" id="GO:0003677">
    <property type="term" value="F:DNA binding"/>
    <property type="evidence" value="ECO:0007669"/>
    <property type="project" value="UniProtKB-KW"/>
</dbReference>
<evidence type="ECO:0000256" key="1">
    <source>
        <dbReference type="ARBA" id="ARBA00023015"/>
    </source>
</evidence>
<keyword evidence="2" id="KW-0238">DNA-binding</keyword>
<keyword evidence="3" id="KW-0804">Transcription</keyword>
<evidence type="ECO:0000259" key="4">
    <source>
        <dbReference type="PROSITE" id="PS51118"/>
    </source>
</evidence>
<keyword evidence="1" id="KW-0805">Transcription regulation</keyword>
<feature type="domain" description="HTH hxlR-type" evidence="4">
    <location>
        <begin position="30"/>
        <end position="129"/>
    </location>
</feature>
<proteinExistence type="predicted"/>
<dbReference type="SUPFAM" id="SSF46785">
    <property type="entry name" value="Winged helix' DNA-binding domain"/>
    <property type="match status" value="1"/>
</dbReference>
<dbReference type="InterPro" id="IPR002577">
    <property type="entry name" value="HTH_HxlR"/>
</dbReference>
<dbReference type="KEGG" id="pphe:PP2015_1447"/>
<dbReference type="EMBL" id="CP013187">
    <property type="protein sequence ID" value="ALO41951.1"/>
    <property type="molecule type" value="Genomic_DNA"/>
</dbReference>
<evidence type="ECO:0000313" key="5">
    <source>
        <dbReference type="EMBL" id="ALO41951.1"/>
    </source>
</evidence>